<accession>A0AAV0GJ91</accession>
<proteinExistence type="predicted"/>
<dbReference type="PANTHER" id="PTHR48237:SF1">
    <property type="entry name" value="SPC97_SPC98 FAMILY OF SPINDLE POLE BODY (SBP) COMPONENT"/>
    <property type="match status" value="1"/>
</dbReference>
<organism evidence="1 2">
    <name type="scientific">Cuscuta epithymum</name>
    <dbReference type="NCBI Taxonomy" id="186058"/>
    <lineage>
        <taxon>Eukaryota</taxon>
        <taxon>Viridiplantae</taxon>
        <taxon>Streptophyta</taxon>
        <taxon>Embryophyta</taxon>
        <taxon>Tracheophyta</taxon>
        <taxon>Spermatophyta</taxon>
        <taxon>Magnoliopsida</taxon>
        <taxon>eudicotyledons</taxon>
        <taxon>Gunneridae</taxon>
        <taxon>Pentapetalae</taxon>
        <taxon>asterids</taxon>
        <taxon>lamiids</taxon>
        <taxon>Solanales</taxon>
        <taxon>Convolvulaceae</taxon>
        <taxon>Cuscuteae</taxon>
        <taxon>Cuscuta</taxon>
        <taxon>Cuscuta subgen. Cuscuta</taxon>
    </lineage>
</organism>
<dbReference type="PANTHER" id="PTHR48237">
    <property type="entry name" value="GAMMA-TUBULIN COMPLEX COMPONENT"/>
    <property type="match status" value="1"/>
</dbReference>
<keyword evidence="2" id="KW-1185">Reference proteome</keyword>
<comment type="caution">
    <text evidence="1">The sequence shown here is derived from an EMBL/GenBank/DDBJ whole genome shotgun (WGS) entry which is preliminary data.</text>
</comment>
<dbReference type="Proteomes" id="UP001152523">
    <property type="component" value="Unassembled WGS sequence"/>
</dbReference>
<sequence length="132" mass="15085">MDSEKLNGVDDIKWLCSLNETELDFLMSLKVMLLRRAKQMGSKALAKKFDLKFLRALGFIFINKLKGHLQSSIGSSSSSSLDNCKLLKFDIDTCFKNLSIQELDTYICTEKRKRSVLSMLLEDMPPGQKRRS</sequence>
<reference evidence="1" key="1">
    <citation type="submission" date="2022-07" db="EMBL/GenBank/DDBJ databases">
        <authorList>
            <person name="Macas J."/>
            <person name="Novak P."/>
            <person name="Neumann P."/>
        </authorList>
    </citation>
    <scope>NUCLEOTIDE SEQUENCE</scope>
</reference>
<protein>
    <submittedName>
        <fullName evidence="1">Uncharacterized protein</fullName>
    </submittedName>
</protein>
<gene>
    <name evidence="1" type="ORF">CEPIT_LOCUS43596</name>
</gene>
<name>A0AAV0GJ91_9ASTE</name>
<dbReference type="EMBL" id="CAMAPF010001125">
    <property type="protein sequence ID" value="CAH9147251.1"/>
    <property type="molecule type" value="Genomic_DNA"/>
</dbReference>
<dbReference type="AlphaFoldDB" id="A0AAV0GJ91"/>
<evidence type="ECO:0000313" key="1">
    <source>
        <dbReference type="EMBL" id="CAH9147251.1"/>
    </source>
</evidence>
<evidence type="ECO:0000313" key="2">
    <source>
        <dbReference type="Proteomes" id="UP001152523"/>
    </source>
</evidence>